<organism evidence="3 4">
    <name type="scientific">Rhizobium tropici</name>
    <dbReference type="NCBI Taxonomy" id="398"/>
    <lineage>
        <taxon>Bacteria</taxon>
        <taxon>Pseudomonadati</taxon>
        <taxon>Pseudomonadota</taxon>
        <taxon>Alphaproteobacteria</taxon>
        <taxon>Hyphomicrobiales</taxon>
        <taxon>Rhizobiaceae</taxon>
        <taxon>Rhizobium/Agrobacterium group</taxon>
        <taxon>Rhizobium</taxon>
    </lineage>
</organism>
<sequence>MTIGSEDEHSISVSFIRQPDEQVAVMLRAGRRVARRSPQKVQNEVAWFFISAIAVGVGLPVLFYLLRRYVYVPIFGLSPSIHEAELAIIWLVPSLMIYALILVYYRWAMRRRRAVMRSRIRPGVRITATANAQGASWASTDTRIWFGWSEIINISRAEGRIEFDLESFVTYIPASAFSDQRAQDAAFARILGFWQAANPVQP</sequence>
<keyword evidence="1" id="KW-0812">Transmembrane</keyword>
<comment type="caution">
    <text evidence="3">The sequence shown here is derived from an EMBL/GenBank/DDBJ whole genome shotgun (WGS) entry which is preliminary data.</text>
</comment>
<dbReference type="AlphaFoldDB" id="A0A6P1CC92"/>
<keyword evidence="1" id="KW-0472">Membrane</keyword>
<gene>
    <name evidence="2" type="ORF">GGD45_005212</name>
    <name evidence="3" type="ORF">GXW80_19420</name>
</gene>
<feature type="transmembrane region" description="Helical" evidence="1">
    <location>
        <begin position="86"/>
        <end position="107"/>
    </location>
</feature>
<reference evidence="2 5" key="2">
    <citation type="submission" date="2020-08" db="EMBL/GenBank/DDBJ databases">
        <title>Genomic Encyclopedia of Type Strains, Phase IV (KMG-V): Genome sequencing to study the core and pangenomes of soil and plant-associated prokaryotes.</title>
        <authorList>
            <person name="Whitman W."/>
        </authorList>
    </citation>
    <scope>NUCLEOTIDE SEQUENCE [LARGE SCALE GENOMIC DNA]</scope>
    <source>
        <strain evidence="2 5">SEMIA 4059</strain>
    </source>
</reference>
<evidence type="ECO:0000256" key="1">
    <source>
        <dbReference type="SAM" id="Phobius"/>
    </source>
</evidence>
<reference evidence="3 4" key="1">
    <citation type="submission" date="2020-02" db="EMBL/GenBank/DDBJ databases">
        <title>Draft genome sequence of Rhizobium tropici.</title>
        <authorList>
            <person name="Khayi S."/>
            <person name="Jemo M."/>
        </authorList>
    </citation>
    <scope>NUCLEOTIDE SEQUENCE [LARGE SCALE GENOMIC DNA]</scope>
    <source>
        <strain evidence="3 4">A12</strain>
    </source>
</reference>
<evidence type="ECO:0000313" key="4">
    <source>
        <dbReference type="Proteomes" id="UP000471190"/>
    </source>
</evidence>
<dbReference type="EMBL" id="JACHBF010000020">
    <property type="protein sequence ID" value="MBB6494765.1"/>
    <property type="molecule type" value="Genomic_DNA"/>
</dbReference>
<name>A0A6P1CC92_RHITR</name>
<evidence type="ECO:0000313" key="3">
    <source>
        <dbReference type="EMBL" id="NEV13165.1"/>
    </source>
</evidence>
<keyword evidence="5" id="KW-1185">Reference proteome</keyword>
<dbReference type="Proteomes" id="UP000526625">
    <property type="component" value="Unassembled WGS sequence"/>
</dbReference>
<evidence type="ECO:0000313" key="5">
    <source>
        <dbReference type="Proteomes" id="UP000526625"/>
    </source>
</evidence>
<feature type="transmembrane region" description="Helical" evidence="1">
    <location>
        <begin position="45"/>
        <end position="66"/>
    </location>
</feature>
<keyword evidence="1" id="KW-1133">Transmembrane helix</keyword>
<accession>A0A6P1CC92</accession>
<dbReference type="RefSeq" id="WP_015338275.1">
    <property type="nucleotide sequence ID" value="NZ_JAADZA010000023.1"/>
</dbReference>
<protein>
    <submittedName>
        <fullName evidence="2">Cytochrome c-type biogenesis protein CcmH/NrfF</fullName>
    </submittedName>
</protein>
<proteinExistence type="predicted"/>
<dbReference type="EMBL" id="JAADZA010000023">
    <property type="protein sequence ID" value="NEV13165.1"/>
    <property type="molecule type" value="Genomic_DNA"/>
</dbReference>
<dbReference type="Proteomes" id="UP000471190">
    <property type="component" value="Unassembled WGS sequence"/>
</dbReference>
<evidence type="ECO:0000313" key="2">
    <source>
        <dbReference type="EMBL" id="MBB6494765.1"/>
    </source>
</evidence>